<evidence type="ECO:0000313" key="3">
    <source>
        <dbReference type="Proteomes" id="UP000178377"/>
    </source>
</evidence>
<feature type="transmembrane region" description="Helical" evidence="1">
    <location>
        <begin position="75"/>
        <end position="94"/>
    </location>
</feature>
<dbReference type="EMBL" id="MFEO01000022">
    <property type="protein sequence ID" value="OGE89385.1"/>
    <property type="molecule type" value="Genomic_DNA"/>
</dbReference>
<comment type="caution">
    <text evidence="2">The sequence shown here is derived from an EMBL/GenBank/DDBJ whole genome shotgun (WGS) entry which is preliminary data.</text>
</comment>
<organism evidence="2 3">
    <name type="scientific">Candidatus Doudnabacteria bacterium RIFCSPHIGHO2_01_FULL_50_11</name>
    <dbReference type="NCBI Taxonomy" id="1817828"/>
    <lineage>
        <taxon>Bacteria</taxon>
        <taxon>Candidatus Doudnaibacteriota</taxon>
    </lineage>
</organism>
<evidence type="ECO:0000313" key="2">
    <source>
        <dbReference type="EMBL" id="OGE89385.1"/>
    </source>
</evidence>
<protein>
    <submittedName>
        <fullName evidence="2">Uncharacterized protein</fullName>
    </submittedName>
</protein>
<dbReference type="AlphaFoldDB" id="A0A1F5PHL8"/>
<accession>A0A1F5PHL8</accession>
<proteinExistence type="predicted"/>
<gene>
    <name evidence="2" type="ORF">A2722_02055</name>
</gene>
<keyword evidence="1" id="KW-0812">Transmembrane</keyword>
<feature type="transmembrane region" description="Helical" evidence="1">
    <location>
        <begin position="122"/>
        <end position="142"/>
    </location>
</feature>
<keyword evidence="1" id="KW-0472">Membrane</keyword>
<sequence length="146" mass="15862">MTTKVSPIYDDPRLVWLPGGLLLLALIAAAVSEPGAYHAAFALAAFISIILVYGRHADSLHNLKTEKDEWRSANLQWTNVLAAAIGWVSLFVFLEYRLNLACTGSLQSMLQAWTLSIRGTDIAIVLISFLGITGQLATALTFGKTK</sequence>
<keyword evidence="1" id="KW-1133">Transmembrane helix</keyword>
<name>A0A1F5PHL8_9BACT</name>
<evidence type="ECO:0000256" key="1">
    <source>
        <dbReference type="SAM" id="Phobius"/>
    </source>
</evidence>
<feature type="transmembrane region" description="Helical" evidence="1">
    <location>
        <begin position="37"/>
        <end position="54"/>
    </location>
</feature>
<dbReference type="STRING" id="1817828.A2722_02055"/>
<reference evidence="2 3" key="1">
    <citation type="journal article" date="2016" name="Nat. Commun.">
        <title>Thousands of microbial genomes shed light on interconnected biogeochemical processes in an aquifer system.</title>
        <authorList>
            <person name="Anantharaman K."/>
            <person name="Brown C.T."/>
            <person name="Hug L.A."/>
            <person name="Sharon I."/>
            <person name="Castelle C.J."/>
            <person name="Probst A.J."/>
            <person name="Thomas B.C."/>
            <person name="Singh A."/>
            <person name="Wilkins M.J."/>
            <person name="Karaoz U."/>
            <person name="Brodie E.L."/>
            <person name="Williams K.H."/>
            <person name="Hubbard S.S."/>
            <person name="Banfield J.F."/>
        </authorList>
    </citation>
    <scope>NUCLEOTIDE SEQUENCE [LARGE SCALE GENOMIC DNA]</scope>
</reference>
<dbReference type="Proteomes" id="UP000178377">
    <property type="component" value="Unassembled WGS sequence"/>
</dbReference>
<feature type="transmembrane region" description="Helical" evidence="1">
    <location>
        <begin position="14"/>
        <end position="31"/>
    </location>
</feature>